<dbReference type="RefSeq" id="XP_075083340.1">
    <property type="nucleotide sequence ID" value="XM_075227239.1"/>
</dbReference>
<protein>
    <submittedName>
        <fullName evidence="2">Uncharacterized protein LOC142167081</fullName>
    </submittedName>
</protein>
<gene>
    <name evidence="2" type="primary">LOC142167081</name>
</gene>
<name>A0AC58SEE0_TOBAC</name>
<reference evidence="2" key="2">
    <citation type="submission" date="2025-08" db="UniProtKB">
        <authorList>
            <consortium name="RefSeq"/>
        </authorList>
    </citation>
    <scope>IDENTIFICATION</scope>
    <source>
        <tissue evidence="2">Leaf</tissue>
    </source>
</reference>
<organism evidence="1 2">
    <name type="scientific">Nicotiana tabacum</name>
    <name type="common">Common tobacco</name>
    <dbReference type="NCBI Taxonomy" id="4097"/>
    <lineage>
        <taxon>Eukaryota</taxon>
        <taxon>Viridiplantae</taxon>
        <taxon>Streptophyta</taxon>
        <taxon>Embryophyta</taxon>
        <taxon>Tracheophyta</taxon>
        <taxon>Spermatophyta</taxon>
        <taxon>Magnoliopsida</taxon>
        <taxon>eudicotyledons</taxon>
        <taxon>Gunneridae</taxon>
        <taxon>Pentapetalae</taxon>
        <taxon>asterids</taxon>
        <taxon>lamiids</taxon>
        <taxon>Solanales</taxon>
        <taxon>Solanaceae</taxon>
        <taxon>Nicotianoideae</taxon>
        <taxon>Nicotianeae</taxon>
        <taxon>Nicotiana</taxon>
    </lineage>
</organism>
<evidence type="ECO:0000313" key="2">
    <source>
        <dbReference type="RefSeq" id="XP_075083340.1"/>
    </source>
</evidence>
<sequence>MDEMRKQGLCFNCDEKFTYGHVCKNRRQLFYMKIEGGCEEIKELKDEDVMLEPAECMRVTVSVKGRAIHVLIDTDSTHNFLDLNTAKRLGCVLTAIAPFDVSVANGKKVQSNYVCKKLNWKMQGVTFDSDMLVLPIGGCNIVLGIQRLITLGDIMWNFKKLKMEFSVLGHKVSLRGMQPAAVKIIQQHSMEKLLAKPAEPCMISVGVFKKEQQGSVEASLLSMDGNTKQLGEAQEQQDIMQQYEDLFEVPKELPPPREHDHKIILKEGTSPINIRPYRYPAVQKDEIERMVDEMLESDVIRSSTSPYSSPIVLVKKKDRSWRMCVDYRELNNHTVKDKFPIHVIEELLDELHGAKYFSKLDLRSGYHQIRMFEPNIPKTAFRTHHGHYEFTIMPFGGGIGAVLAQYNRPIAFFSQGLSERNKALSVYKRELLALVTALQKWRPYLLGRQFTIKTDHHNFKYRLEQRITTPSQKKWLVKLLGYDYTISYERGKDNIAADALSTKDEHVQLFSISRMQSQLLNAVREWPYWLALAKWWYNTTFHSAINMTPYEAVYGQKPPPLLPHMAFDSQLDLVDRSLQARESTLRSLKFYLLRAQNIMKVQADKGRTDKSFSVGDWIIARVGYVAYTLNLPPDAKIHPTFHVSQLKKKLGSHTASVTLPVVHSEAGPTLLMLESIVDRRLVKKNGKPTTQVLIKWLNVAEEDCTWEDYETFCHQFPQFNP</sequence>
<keyword evidence="1" id="KW-1185">Reference proteome</keyword>
<dbReference type="Proteomes" id="UP000790787">
    <property type="component" value="Chromosome 12"/>
</dbReference>
<reference evidence="1" key="1">
    <citation type="journal article" date="2014" name="Nat. Commun.">
        <title>The tobacco genome sequence and its comparison with those of tomato and potato.</title>
        <authorList>
            <person name="Sierro N."/>
            <person name="Battey J.N."/>
            <person name="Ouadi S."/>
            <person name="Bakaher N."/>
            <person name="Bovet L."/>
            <person name="Willig A."/>
            <person name="Goepfert S."/>
            <person name="Peitsch M.C."/>
            <person name="Ivanov N.V."/>
        </authorList>
    </citation>
    <scope>NUCLEOTIDE SEQUENCE [LARGE SCALE GENOMIC DNA]</scope>
</reference>
<evidence type="ECO:0000313" key="1">
    <source>
        <dbReference type="Proteomes" id="UP000790787"/>
    </source>
</evidence>
<accession>A0AC58SEE0</accession>
<proteinExistence type="predicted"/>